<keyword evidence="4" id="KW-1185">Reference proteome</keyword>
<evidence type="ECO:0000259" key="2">
    <source>
        <dbReference type="Pfam" id="PF04366"/>
    </source>
</evidence>
<feature type="signal peptide" evidence="1">
    <location>
        <begin position="1"/>
        <end position="26"/>
    </location>
</feature>
<feature type="chain" id="PRO_5004271511" description="Ysc84 actin-binding domain-containing protein" evidence="1">
    <location>
        <begin position="27"/>
        <end position="229"/>
    </location>
</feature>
<gene>
    <name evidence="3" type="ordered locus">DP2816</name>
</gene>
<dbReference type="RefSeq" id="WP_011190057.1">
    <property type="nucleotide sequence ID" value="NC_006138.1"/>
</dbReference>
<dbReference type="CDD" id="cd11524">
    <property type="entry name" value="SYLF"/>
    <property type="match status" value="1"/>
</dbReference>
<dbReference type="PANTHER" id="PTHR15629:SF2">
    <property type="entry name" value="SH3 DOMAIN-CONTAINING YSC84-LIKE PROTEIN 1"/>
    <property type="match status" value="1"/>
</dbReference>
<dbReference type="PANTHER" id="PTHR15629">
    <property type="entry name" value="SH3YL1 PROTEIN"/>
    <property type="match status" value="1"/>
</dbReference>
<dbReference type="InterPro" id="IPR051702">
    <property type="entry name" value="SH3_domain_YSC84-like"/>
</dbReference>
<proteinExistence type="predicted"/>
<evidence type="ECO:0000313" key="4">
    <source>
        <dbReference type="Proteomes" id="UP000000602"/>
    </source>
</evidence>
<dbReference type="InterPro" id="IPR007461">
    <property type="entry name" value="Ysc84_actin-binding"/>
</dbReference>
<reference evidence="4" key="1">
    <citation type="journal article" date="2004" name="Environ. Microbiol.">
        <title>The genome of Desulfotalea psychrophila, a sulfate-reducing bacterium from permanently cold Arctic sediments.</title>
        <authorList>
            <person name="Rabus R."/>
            <person name="Ruepp A."/>
            <person name="Frickey T."/>
            <person name="Rattei T."/>
            <person name="Fartmann B."/>
            <person name="Stark M."/>
            <person name="Bauer M."/>
            <person name="Zibat A."/>
            <person name="Lombardot T."/>
            <person name="Becker I."/>
            <person name="Amann J."/>
            <person name="Gellner K."/>
            <person name="Teeling H."/>
            <person name="Leuschner W.D."/>
            <person name="Gloeckner F.-O."/>
            <person name="Lupas A.N."/>
            <person name="Amann R."/>
            <person name="Klenk H.-P."/>
        </authorList>
    </citation>
    <scope>NUCLEOTIDE SEQUENCE [LARGE SCALE GENOMIC DNA]</scope>
    <source>
        <strain evidence="4">DSM 12343 / LSv54</strain>
    </source>
</reference>
<name>Q6AJD5_DESPS</name>
<protein>
    <recommendedName>
        <fullName evidence="2">Ysc84 actin-binding domain-containing protein</fullName>
    </recommendedName>
</protein>
<evidence type="ECO:0000313" key="3">
    <source>
        <dbReference type="EMBL" id="CAG37545.1"/>
    </source>
</evidence>
<dbReference type="GO" id="GO:0035091">
    <property type="term" value="F:phosphatidylinositol binding"/>
    <property type="evidence" value="ECO:0007669"/>
    <property type="project" value="TreeGrafter"/>
</dbReference>
<dbReference type="Pfam" id="PF04366">
    <property type="entry name" value="Ysc84"/>
    <property type="match status" value="1"/>
</dbReference>
<dbReference type="Proteomes" id="UP000000602">
    <property type="component" value="Chromosome"/>
</dbReference>
<dbReference type="AlphaFoldDB" id="Q6AJD5"/>
<accession>Q6AJD5</accession>
<dbReference type="HOGENOM" id="CLU_015320_4_2_7"/>
<feature type="domain" description="Ysc84 actin-binding" evidence="2">
    <location>
        <begin position="108"/>
        <end position="216"/>
    </location>
</feature>
<dbReference type="eggNOG" id="COG2930">
    <property type="taxonomic scope" value="Bacteria"/>
</dbReference>
<dbReference type="STRING" id="177439.DP2816"/>
<dbReference type="EMBL" id="CR522870">
    <property type="protein sequence ID" value="CAG37545.1"/>
    <property type="molecule type" value="Genomic_DNA"/>
</dbReference>
<organism evidence="3 4">
    <name type="scientific">Desulfotalea psychrophila (strain LSv54 / DSM 12343)</name>
    <dbReference type="NCBI Taxonomy" id="177439"/>
    <lineage>
        <taxon>Bacteria</taxon>
        <taxon>Pseudomonadati</taxon>
        <taxon>Thermodesulfobacteriota</taxon>
        <taxon>Desulfobulbia</taxon>
        <taxon>Desulfobulbales</taxon>
        <taxon>Desulfocapsaceae</taxon>
        <taxon>Desulfotalea</taxon>
    </lineage>
</organism>
<dbReference type="KEGG" id="dps:DP2816"/>
<keyword evidence="1" id="KW-0732">Signal</keyword>
<dbReference type="OrthoDB" id="9782434at2"/>
<evidence type="ECO:0000256" key="1">
    <source>
        <dbReference type="SAM" id="SignalP"/>
    </source>
</evidence>
<sequence length="229" mass="24044">MFPKKFSQLLLAIITLLMISPSGAWAKSDQYQEAQTLVTQCSLVLKDFCSNDDYQWLRNNLKNAKAVMVVPQRLRGGFILGGSGGTGTLISQNSDGSWTGPAFYTMGGVSLGLQAGAEASQVVMLVMSKKGMDSLLTTSFKLGADISVAAGPVGAGAKASTADIIAYSKSKGVFGGLSLDGSVIAVRDALDKAYYKKAVSPSDILIAKSVNNPASISYRETVQKLANSK</sequence>